<keyword evidence="2" id="KW-0677">Repeat</keyword>
<evidence type="ECO:0000313" key="5">
    <source>
        <dbReference type="EMBL" id="QHN78106.1"/>
    </source>
</evidence>
<proteinExistence type="inferred from homology"/>
<dbReference type="GO" id="GO:0016104">
    <property type="term" value="P:triterpenoid biosynthetic process"/>
    <property type="evidence" value="ECO:0007669"/>
    <property type="project" value="InterPro"/>
</dbReference>
<organism evidence="5 6">
    <name type="scientific">Arachis hypogaea</name>
    <name type="common">Peanut</name>
    <dbReference type="NCBI Taxonomy" id="3818"/>
    <lineage>
        <taxon>Eukaryota</taxon>
        <taxon>Viridiplantae</taxon>
        <taxon>Streptophyta</taxon>
        <taxon>Embryophyta</taxon>
        <taxon>Tracheophyta</taxon>
        <taxon>Spermatophyta</taxon>
        <taxon>Magnoliopsida</taxon>
        <taxon>eudicotyledons</taxon>
        <taxon>Gunneridae</taxon>
        <taxon>Pentapetalae</taxon>
        <taxon>rosids</taxon>
        <taxon>fabids</taxon>
        <taxon>Fabales</taxon>
        <taxon>Fabaceae</taxon>
        <taxon>Papilionoideae</taxon>
        <taxon>50 kb inversion clade</taxon>
        <taxon>dalbergioids sensu lato</taxon>
        <taxon>Dalbergieae</taxon>
        <taxon>Pterocarpus clade</taxon>
        <taxon>Arachis</taxon>
    </lineage>
</organism>
<dbReference type="SUPFAM" id="SSF48239">
    <property type="entry name" value="Terpenoid cyclases/Protein prenyltransferases"/>
    <property type="match status" value="1"/>
</dbReference>
<evidence type="ECO:0000259" key="4">
    <source>
        <dbReference type="Pfam" id="PF13243"/>
    </source>
</evidence>
<dbReference type="GO" id="GO:0005811">
    <property type="term" value="C:lipid droplet"/>
    <property type="evidence" value="ECO:0007669"/>
    <property type="project" value="InterPro"/>
</dbReference>
<name>A0A6B9V8N5_ARAHY</name>
<accession>A0A6B9V8N5</accession>
<gene>
    <name evidence="5" type="ORF">DS421_19g658520</name>
</gene>
<dbReference type="GO" id="GO:0031559">
    <property type="term" value="F:oxidosqualene cyclase activity"/>
    <property type="evidence" value="ECO:0007669"/>
    <property type="project" value="UniProtKB-ARBA"/>
</dbReference>
<dbReference type="PANTHER" id="PTHR11764:SF20">
    <property type="entry name" value="LANOSTEROL SYNTHASE"/>
    <property type="match status" value="1"/>
</dbReference>
<feature type="region of interest" description="Disordered" evidence="3">
    <location>
        <begin position="1"/>
        <end position="25"/>
    </location>
</feature>
<reference evidence="5 6" key="1">
    <citation type="submission" date="2020-01" db="EMBL/GenBank/DDBJ databases">
        <title>Genome sequence of Arachis hypogaea, cultivar Shitouqi.</title>
        <authorList>
            <person name="Zhuang W."/>
            <person name="Chen H."/>
            <person name="Varshney R."/>
            <person name="Wang D."/>
            <person name="Ming R."/>
        </authorList>
    </citation>
    <scope>NUCLEOTIDE SEQUENCE [LARGE SCALE GENOMIC DNA]</scope>
    <source>
        <tissue evidence="5">Young leaf</tissue>
    </source>
</reference>
<dbReference type="Pfam" id="PF13243">
    <property type="entry name" value="SQHop_cyclase_C"/>
    <property type="match status" value="1"/>
</dbReference>
<evidence type="ECO:0000256" key="1">
    <source>
        <dbReference type="ARBA" id="ARBA00009755"/>
    </source>
</evidence>
<evidence type="ECO:0000313" key="6">
    <source>
        <dbReference type="Proteomes" id="UP000464620"/>
    </source>
</evidence>
<dbReference type="InterPro" id="IPR008930">
    <property type="entry name" value="Terpenoid_cyclase/PrenylTrfase"/>
</dbReference>
<evidence type="ECO:0000256" key="3">
    <source>
        <dbReference type="SAM" id="MobiDB-lite"/>
    </source>
</evidence>
<sequence>MKSEGEAEDDERRGEGGGLFSHHPAPPPPLPSIGVKAVAVAPSSLIALLHRRYGSWGVCFTYATWFGINELIASGKSYSDSPAIHKACEFLLSKQLSNGGWKEGYLSCQNKVYSNLENSRAHLVNTSWTLLALIVAGQVENCSV</sequence>
<dbReference type="Proteomes" id="UP000464620">
    <property type="component" value="Chromosome B09"/>
</dbReference>
<dbReference type="PANTHER" id="PTHR11764">
    <property type="entry name" value="TERPENE CYCLASE/MUTASE FAMILY MEMBER"/>
    <property type="match status" value="1"/>
</dbReference>
<protein>
    <submittedName>
        <fullName evidence="5">Cycloartenol synthase</fullName>
    </submittedName>
</protein>
<comment type="similarity">
    <text evidence="1">Belongs to the terpene cyclase/mutase family.</text>
</comment>
<evidence type="ECO:0000256" key="2">
    <source>
        <dbReference type="ARBA" id="ARBA00022737"/>
    </source>
</evidence>
<dbReference type="InterPro" id="IPR032696">
    <property type="entry name" value="SQ_cyclase_C"/>
</dbReference>
<dbReference type="InterPro" id="IPR018333">
    <property type="entry name" value="Squalene_cyclase"/>
</dbReference>
<dbReference type="AlphaFoldDB" id="A0A6B9V8N5"/>
<feature type="domain" description="Squalene cyclase C-terminal" evidence="4">
    <location>
        <begin position="53"/>
        <end position="142"/>
    </location>
</feature>
<feature type="compositionally biased region" description="Basic and acidic residues" evidence="3">
    <location>
        <begin position="1"/>
        <end position="15"/>
    </location>
</feature>
<dbReference type="Gene3D" id="1.50.10.20">
    <property type="match status" value="1"/>
</dbReference>
<dbReference type="EMBL" id="CP031001">
    <property type="protein sequence ID" value="QHN78106.1"/>
    <property type="molecule type" value="Genomic_DNA"/>
</dbReference>